<dbReference type="PANTHER" id="PTHR23519">
    <property type="entry name" value="AUTOPHAGY-RELATED PROTEIN 22"/>
    <property type="match status" value="1"/>
</dbReference>
<comment type="caution">
    <text evidence="7">The sequence shown here is derived from an EMBL/GenBank/DDBJ whole genome shotgun (WGS) entry which is preliminary data.</text>
</comment>
<feature type="transmembrane region" description="Helical" evidence="6">
    <location>
        <begin position="150"/>
        <end position="171"/>
    </location>
</feature>
<feature type="transmembrane region" description="Helical" evidence="6">
    <location>
        <begin position="110"/>
        <end position="130"/>
    </location>
</feature>
<feature type="transmembrane region" description="Helical" evidence="6">
    <location>
        <begin position="430"/>
        <end position="447"/>
    </location>
</feature>
<dbReference type="Gene3D" id="1.20.1250.20">
    <property type="entry name" value="MFS general substrate transporter like domains"/>
    <property type="match status" value="1"/>
</dbReference>
<feature type="transmembrane region" description="Helical" evidence="6">
    <location>
        <begin position="265"/>
        <end position="283"/>
    </location>
</feature>
<dbReference type="InterPro" id="IPR036259">
    <property type="entry name" value="MFS_trans_sf"/>
</dbReference>
<keyword evidence="5 6" id="KW-0472">Membrane</keyword>
<keyword evidence="8" id="KW-1185">Reference proteome</keyword>
<proteinExistence type="predicted"/>
<evidence type="ECO:0000256" key="2">
    <source>
        <dbReference type="ARBA" id="ARBA00022448"/>
    </source>
</evidence>
<evidence type="ECO:0000313" key="7">
    <source>
        <dbReference type="EMBL" id="MDX8492756.1"/>
    </source>
</evidence>
<feature type="transmembrane region" description="Helical" evidence="6">
    <location>
        <begin position="86"/>
        <end position="104"/>
    </location>
</feature>
<feature type="transmembrane region" description="Helical" evidence="6">
    <location>
        <begin position="205"/>
        <end position="223"/>
    </location>
</feature>
<dbReference type="RefSeq" id="WP_320226750.1">
    <property type="nucleotide sequence ID" value="NZ_JAVIJC010000013.1"/>
</dbReference>
<evidence type="ECO:0000256" key="6">
    <source>
        <dbReference type="SAM" id="Phobius"/>
    </source>
</evidence>
<comment type="subcellular location">
    <subcellularLocation>
        <location evidence="1">Endomembrane system</location>
        <topology evidence="1">Multi-pass membrane protein</topology>
    </subcellularLocation>
</comment>
<organism evidence="7 8">
    <name type="scientific">Mesorhizobium captivum</name>
    <dbReference type="NCBI Taxonomy" id="3072319"/>
    <lineage>
        <taxon>Bacteria</taxon>
        <taxon>Pseudomonadati</taxon>
        <taxon>Pseudomonadota</taxon>
        <taxon>Alphaproteobacteria</taxon>
        <taxon>Hyphomicrobiales</taxon>
        <taxon>Phyllobacteriaceae</taxon>
        <taxon>Mesorhizobium</taxon>
    </lineage>
</organism>
<evidence type="ECO:0000313" key="8">
    <source>
        <dbReference type="Proteomes" id="UP001271249"/>
    </source>
</evidence>
<dbReference type="Proteomes" id="UP001271249">
    <property type="component" value="Unassembled WGS sequence"/>
</dbReference>
<keyword evidence="3 6" id="KW-0812">Transmembrane</keyword>
<protein>
    <submittedName>
        <fullName evidence="7">MFS transporter</fullName>
    </submittedName>
</protein>
<dbReference type="Pfam" id="PF11700">
    <property type="entry name" value="ATG22"/>
    <property type="match status" value="1"/>
</dbReference>
<keyword evidence="2" id="KW-0813">Transport</keyword>
<name>A0ABU4Z1E8_9HYPH</name>
<dbReference type="PANTHER" id="PTHR23519:SF1">
    <property type="entry name" value="AUTOPHAGY-RELATED PROTEIN 22"/>
    <property type="match status" value="1"/>
</dbReference>
<feature type="transmembrane region" description="Helical" evidence="6">
    <location>
        <begin position="365"/>
        <end position="381"/>
    </location>
</feature>
<feature type="transmembrane region" description="Helical" evidence="6">
    <location>
        <begin position="402"/>
        <end position="424"/>
    </location>
</feature>
<accession>A0ABU4Z1E8</accession>
<dbReference type="InterPro" id="IPR024671">
    <property type="entry name" value="Atg22-like"/>
</dbReference>
<feature type="transmembrane region" description="Helical" evidence="6">
    <location>
        <begin position="319"/>
        <end position="345"/>
    </location>
</feature>
<evidence type="ECO:0000256" key="1">
    <source>
        <dbReference type="ARBA" id="ARBA00004127"/>
    </source>
</evidence>
<evidence type="ECO:0000256" key="3">
    <source>
        <dbReference type="ARBA" id="ARBA00022692"/>
    </source>
</evidence>
<feature type="transmembrane region" description="Helical" evidence="6">
    <location>
        <begin position="22"/>
        <end position="41"/>
    </location>
</feature>
<feature type="transmembrane region" description="Helical" evidence="6">
    <location>
        <begin position="289"/>
        <end position="307"/>
    </location>
</feature>
<keyword evidence="4 6" id="KW-1133">Transmembrane helix</keyword>
<gene>
    <name evidence="7" type="ORF">RFN29_14345</name>
</gene>
<dbReference type="InterPro" id="IPR050495">
    <property type="entry name" value="ATG22/LtaA_families"/>
</dbReference>
<sequence>MAEVAVQRATGRGIWGWMFFDWAAQPFFTVVTTFIFGPYFASRMVSDPVVGQAAWAWGIAAAGLVIAVLSPILGSIADQTGPRKPWIAFFAAVKITSLSLLWLAAPGSNVFLIVLLFSLASVAAEFSTVFNDSMMPRLVPKSEIGRISNIAWGLGYLGGMIALIFVILFMAGNLETGKTIIGLDPILGLDPKLGEDARATGPMSAGWYFLFILPMFFFTPDAAKGIPIGPAVREGLSELKSTLAEARKRGGIFRFLVARMIYQDGVNALLTQGGVFAAAMFGWSITEIGIFGIILNVVAIFGCWIAARLDTALGSKAVVMIALVMLTVATAGIISTGPGFTLLGLVQLPMADSGGLFGTAAEKAYILYGLLIGLAFGPVQASSRSYMARSVTAAESGRYFGIYALSGRATSFLAPFLLATISYLSDSSRLGMAVIILFLGIGMAILVRTPYPADKPVE</sequence>
<feature type="transmembrane region" description="Helical" evidence="6">
    <location>
        <begin position="53"/>
        <end position="74"/>
    </location>
</feature>
<dbReference type="EMBL" id="JAVIJC010000013">
    <property type="protein sequence ID" value="MDX8492756.1"/>
    <property type="molecule type" value="Genomic_DNA"/>
</dbReference>
<evidence type="ECO:0000256" key="4">
    <source>
        <dbReference type="ARBA" id="ARBA00022989"/>
    </source>
</evidence>
<reference evidence="7 8" key="1">
    <citation type="submission" date="2023-08" db="EMBL/GenBank/DDBJ databases">
        <title>Implementing the SeqCode for naming new Mesorhizobium species isolated from Vachellia karroo root nodules.</title>
        <authorList>
            <person name="Van Lill M."/>
        </authorList>
    </citation>
    <scope>NUCLEOTIDE SEQUENCE [LARGE SCALE GENOMIC DNA]</scope>
    <source>
        <strain evidence="7 8">VK22B</strain>
    </source>
</reference>
<evidence type="ECO:0000256" key="5">
    <source>
        <dbReference type="ARBA" id="ARBA00023136"/>
    </source>
</evidence>
<dbReference type="SUPFAM" id="SSF103473">
    <property type="entry name" value="MFS general substrate transporter"/>
    <property type="match status" value="1"/>
</dbReference>